<keyword evidence="3" id="KW-1185">Reference proteome</keyword>
<feature type="region of interest" description="Disordered" evidence="1">
    <location>
        <begin position="1"/>
        <end position="20"/>
    </location>
</feature>
<organism evidence="2 3">
    <name type="scientific">Dreissena polymorpha</name>
    <name type="common">Zebra mussel</name>
    <name type="synonym">Mytilus polymorpha</name>
    <dbReference type="NCBI Taxonomy" id="45954"/>
    <lineage>
        <taxon>Eukaryota</taxon>
        <taxon>Metazoa</taxon>
        <taxon>Spiralia</taxon>
        <taxon>Lophotrochozoa</taxon>
        <taxon>Mollusca</taxon>
        <taxon>Bivalvia</taxon>
        <taxon>Autobranchia</taxon>
        <taxon>Heteroconchia</taxon>
        <taxon>Euheterodonta</taxon>
        <taxon>Imparidentia</taxon>
        <taxon>Neoheterodontei</taxon>
        <taxon>Myida</taxon>
        <taxon>Dreissenoidea</taxon>
        <taxon>Dreissenidae</taxon>
        <taxon>Dreissena</taxon>
    </lineage>
</organism>
<feature type="compositionally biased region" description="Polar residues" evidence="1">
    <location>
        <begin position="1"/>
        <end position="12"/>
    </location>
</feature>
<comment type="caution">
    <text evidence="2">The sequence shown here is derived from an EMBL/GenBank/DDBJ whole genome shotgun (WGS) entry which is preliminary data.</text>
</comment>
<name>A0A9D4LXM9_DREPO</name>
<protein>
    <submittedName>
        <fullName evidence="2">Uncharacterized protein</fullName>
    </submittedName>
</protein>
<evidence type="ECO:0000256" key="1">
    <source>
        <dbReference type="SAM" id="MobiDB-lite"/>
    </source>
</evidence>
<dbReference type="EMBL" id="JAIWYP010000002">
    <property type="protein sequence ID" value="KAH3866110.1"/>
    <property type="molecule type" value="Genomic_DNA"/>
</dbReference>
<evidence type="ECO:0000313" key="3">
    <source>
        <dbReference type="Proteomes" id="UP000828390"/>
    </source>
</evidence>
<sequence>MPPPVETSQQPSRVPVNPGLASVYPSKAPAEPRFFKKCPGGAPVKASSVPAEPRSTVTHWCYTGIRPRQSYGNAPV</sequence>
<accession>A0A9D4LXM9</accession>
<proteinExistence type="predicted"/>
<evidence type="ECO:0000313" key="2">
    <source>
        <dbReference type="EMBL" id="KAH3866110.1"/>
    </source>
</evidence>
<gene>
    <name evidence="2" type="ORF">DPMN_029163</name>
</gene>
<dbReference type="AlphaFoldDB" id="A0A9D4LXM9"/>
<dbReference type="Proteomes" id="UP000828390">
    <property type="component" value="Unassembled WGS sequence"/>
</dbReference>
<reference evidence="2" key="1">
    <citation type="journal article" date="2019" name="bioRxiv">
        <title>The Genome of the Zebra Mussel, Dreissena polymorpha: A Resource for Invasive Species Research.</title>
        <authorList>
            <person name="McCartney M.A."/>
            <person name="Auch B."/>
            <person name="Kono T."/>
            <person name="Mallez S."/>
            <person name="Zhang Y."/>
            <person name="Obille A."/>
            <person name="Becker A."/>
            <person name="Abrahante J.E."/>
            <person name="Garbe J."/>
            <person name="Badalamenti J.P."/>
            <person name="Herman A."/>
            <person name="Mangelson H."/>
            <person name="Liachko I."/>
            <person name="Sullivan S."/>
            <person name="Sone E.D."/>
            <person name="Koren S."/>
            <person name="Silverstein K.A.T."/>
            <person name="Beckman K.B."/>
            <person name="Gohl D.M."/>
        </authorList>
    </citation>
    <scope>NUCLEOTIDE SEQUENCE</scope>
    <source>
        <strain evidence="2">Duluth1</strain>
        <tissue evidence="2">Whole animal</tissue>
    </source>
</reference>
<reference evidence="2" key="2">
    <citation type="submission" date="2020-11" db="EMBL/GenBank/DDBJ databases">
        <authorList>
            <person name="McCartney M.A."/>
            <person name="Auch B."/>
            <person name="Kono T."/>
            <person name="Mallez S."/>
            <person name="Becker A."/>
            <person name="Gohl D.M."/>
            <person name="Silverstein K.A.T."/>
            <person name="Koren S."/>
            <person name="Bechman K.B."/>
            <person name="Herman A."/>
            <person name="Abrahante J.E."/>
            <person name="Garbe J."/>
        </authorList>
    </citation>
    <scope>NUCLEOTIDE SEQUENCE</scope>
    <source>
        <strain evidence="2">Duluth1</strain>
        <tissue evidence="2">Whole animal</tissue>
    </source>
</reference>